<name>A0A1I7S1V3_BURXY</name>
<keyword evidence="9" id="KW-1185">Reference proteome</keyword>
<proteinExistence type="inferred from homology"/>
<evidence type="ECO:0000256" key="5">
    <source>
        <dbReference type="SAM" id="MobiDB-lite"/>
    </source>
</evidence>
<dbReference type="OrthoDB" id="10260285at2759"/>
<dbReference type="EMBL" id="CAJFDI010000001">
    <property type="protein sequence ID" value="CAD5212196.1"/>
    <property type="molecule type" value="Genomic_DNA"/>
</dbReference>
<dbReference type="Pfam" id="PF03985">
    <property type="entry name" value="Paf1"/>
    <property type="match status" value="1"/>
</dbReference>
<evidence type="ECO:0000313" key="6">
    <source>
        <dbReference type="EMBL" id="CAD5212196.1"/>
    </source>
</evidence>
<evidence type="ECO:0000256" key="4">
    <source>
        <dbReference type="ARBA" id="ARBA00023242"/>
    </source>
</evidence>
<accession>A0A1I7S1V3</accession>
<gene>
    <name evidence="6" type="ORF">BXYJ_LOCUS2799</name>
</gene>
<evidence type="ECO:0000256" key="1">
    <source>
        <dbReference type="ARBA" id="ARBA00004123"/>
    </source>
</evidence>
<dbReference type="InterPro" id="IPR007133">
    <property type="entry name" value="RNA_pol_II-assoc_Paf1"/>
</dbReference>
<sequence>MADQKLKAGIISRRVYTNDVPMADVSIPPKFLKMQFNDLERHAKCQISKLEEEYTYEVVPEDILKLCPPLVDISVFKRPEEIEFDPLDALLLEDDFGNQQSSKRSQQHKRIVPWMRKTEYISTEFNRFGVTQEKSENKIGYNIKKKYGKSDSLYRDAESQIRAIEKIFEKTNRPVKRHYSKKDVYPVEEMYILPDEEEWKHSYAQVIFDGDPLPHIKDNEKILEKSIIKGIADENNQQFVAYFVPTAETLEKMQEEHGEDEEVEYKCDLAREYNWTITTKASKGSSLDLYFFAERDGVVYYNEMDTKIKLARRAKNVGGVSREGSFMIYTYRDLTPAEMKTMETRSRRLYDEYKTGEKVPLDPLEEEVEEEEEEEQQEEAEEEPEEPKKPEKSVFEEDSSSEDEKKENSSDSEEEKSETEAKKPEKSKSTSDSESEQEEGSAKSSSESSSSDND</sequence>
<comment type="similarity">
    <text evidence="2">Belongs to the PAF1 family.</text>
</comment>
<organism evidence="8 10">
    <name type="scientific">Bursaphelenchus xylophilus</name>
    <name type="common">Pinewood nematode worm</name>
    <name type="synonym">Aphelenchoides xylophilus</name>
    <dbReference type="NCBI Taxonomy" id="6326"/>
    <lineage>
        <taxon>Eukaryota</taxon>
        <taxon>Metazoa</taxon>
        <taxon>Ecdysozoa</taxon>
        <taxon>Nematoda</taxon>
        <taxon>Chromadorea</taxon>
        <taxon>Rhabditida</taxon>
        <taxon>Tylenchina</taxon>
        <taxon>Tylenchomorpha</taxon>
        <taxon>Aphelenchoidea</taxon>
        <taxon>Aphelenchoididae</taxon>
        <taxon>Bursaphelenchus</taxon>
    </lineage>
</organism>
<dbReference type="PANTHER" id="PTHR23188">
    <property type="entry name" value="RNA POLYMERASE II-ASSOCIATED FACTOR 1 HOMOLOG"/>
    <property type="match status" value="1"/>
</dbReference>
<dbReference type="GO" id="GO:0003682">
    <property type="term" value="F:chromatin binding"/>
    <property type="evidence" value="ECO:0007669"/>
    <property type="project" value="TreeGrafter"/>
</dbReference>
<feature type="compositionally biased region" description="Basic and acidic residues" evidence="5">
    <location>
        <begin position="386"/>
        <end position="395"/>
    </location>
</feature>
<feature type="region of interest" description="Disordered" evidence="5">
    <location>
        <begin position="353"/>
        <end position="454"/>
    </location>
</feature>
<reference evidence="10" key="1">
    <citation type="submission" date="2016-11" db="UniProtKB">
        <authorList>
            <consortium name="WormBaseParasite"/>
        </authorList>
    </citation>
    <scope>IDENTIFICATION</scope>
</reference>
<dbReference type="GO" id="GO:0000993">
    <property type="term" value="F:RNA polymerase II complex binding"/>
    <property type="evidence" value="ECO:0007669"/>
    <property type="project" value="TreeGrafter"/>
</dbReference>
<reference evidence="7" key="2">
    <citation type="submission" date="2020-08" db="EMBL/GenBank/DDBJ databases">
        <authorList>
            <person name="Kikuchi T."/>
        </authorList>
    </citation>
    <scope>NUCLEOTIDE SEQUENCE</scope>
    <source>
        <strain evidence="6">Ka4C1</strain>
    </source>
</reference>
<evidence type="ECO:0000313" key="8">
    <source>
        <dbReference type="Proteomes" id="UP000095284"/>
    </source>
</evidence>
<dbReference type="AlphaFoldDB" id="A0A1I7S1V3"/>
<dbReference type="eggNOG" id="KOG2478">
    <property type="taxonomic scope" value="Eukaryota"/>
</dbReference>
<evidence type="ECO:0000256" key="3">
    <source>
        <dbReference type="ARBA" id="ARBA00020462"/>
    </source>
</evidence>
<keyword evidence="4" id="KW-0539">Nucleus</keyword>
<dbReference type="Proteomes" id="UP000659654">
    <property type="component" value="Unassembled WGS sequence"/>
</dbReference>
<dbReference type="WBParaSite" id="BXY_0698100.1">
    <property type="protein sequence ID" value="BXY_0698100.1"/>
    <property type="gene ID" value="BXY_0698100"/>
</dbReference>
<feature type="compositionally biased region" description="Basic and acidic residues" evidence="5">
    <location>
        <begin position="418"/>
        <end position="431"/>
    </location>
</feature>
<comment type="subcellular location">
    <subcellularLocation>
        <location evidence="1">Nucleus</location>
    </subcellularLocation>
</comment>
<evidence type="ECO:0000313" key="9">
    <source>
        <dbReference type="Proteomes" id="UP000659654"/>
    </source>
</evidence>
<evidence type="ECO:0000256" key="2">
    <source>
        <dbReference type="ARBA" id="ARBA00007560"/>
    </source>
</evidence>
<protein>
    <recommendedName>
        <fullName evidence="3">RNA polymerase II-associated factor 1 homolog</fullName>
    </recommendedName>
</protein>
<dbReference type="EMBL" id="CAJFCV020000001">
    <property type="protein sequence ID" value="CAG9089991.1"/>
    <property type="molecule type" value="Genomic_DNA"/>
</dbReference>
<dbReference type="Proteomes" id="UP000582659">
    <property type="component" value="Unassembled WGS sequence"/>
</dbReference>
<evidence type="ECO:0000313" key="10">
    <source>
        <dbReference type="WBParaSite" id="BXY_0698100.1"/>
    </source>
</evidence>
<evidence type="ECO:0000313" key="7">
    <source>
        <dbReference type="EMBL" id="CAG9089991.1"/>
    </source>
</evidence>
<dbReference type="GO" id="GO:0016593">
    <property type="term" value="C:Cdc73/Paf1 complex"/>
    <property type="evidence" value="ECO:0007669"/>
    <property type="project" value="InterPro"/>
</dbReference>
<dbReference type="PANTHER" id="PTHR23188:SF12">
    <property type="entry name" value="RNA POLYMERASE II-ASSOCIATED FACTOR 1 HOMOLOG"/>
    <property type="match status" value="1"/>
</dbReference>
<dbReference type="Proteomes" id="UP000095284">
    <property type="component" value="Unplaced"/>
</dbReference>
<feature type="compositionally biased region" description="Low complexity" evidence="5">
    <location>
        <begin position="442"/>
        <end position="454"/>
    </location>
</feature>
<dbReference type="GO" id="GO:0006368">
    <property type="term" value="P:transcription elongation by RNA polymerase II"/>
    <property type="evidence" value="ECO:0007669"/>
    <property type="project" value="InterPro"/>
</dbReference>
<feature type="compositionally biased region" description="Acidic residues" evidence="5">
    <location>
        <begin position="363"/>
        <end position="385"/>
    </location>
</feature>